<accession>H0HX51</accession>
<dbReference type="EMBL" id="AHAM01000204">
    <property type="protein sequence ID" value="EHK54648.1"/>
    <property type="molecule type" value="Genomic_DNA"/>
</dbReference>
<protein>
    <submittedName>
        <fullName evidence="1">Uncharacterized protein</fullName>
    </submittedName>
</protein>
<gene>
    <name evidence="1" type="ORF">MAXJ12_23852</name>
</gene>
<sequence>MAGTPVRGKLRGEREAIVGDDLVQLALLGGFPRRSAVRANGGGRIGRGPT</sequence>
<keyword evidence="2" id="KW-1185">Reference proteome</keyword>
<evidence type="ECO:0000313" key="1">
    <source>
        <dbReference type="EMBL" id="EHK54648.1"/>
    </source>
</evidence>
<organism evidence="1 2">
    <name type="scientific">Mesorhizobium alhagi CCNWXJ12-2</name>
    <dbReference type="NCBI Taxonomy" id="1107882"/>
    <lineage>
        <taxon>Bacteria</taxon>
        <taxon>Pseudomonadati</taxon>
        <taxon>Pseudomonadota</taxon>
        <taxon>Alphaproteobacteria</taxon>
        <taxon>Hyphomicrobiales</taxon>
        <taxon>Phyllobacteriaceae</taxon>
        <taxon>Allomesorhizobium</taxon>
    </lineage>
</organism>
<dbReference type="Proteomes" id="UP000003250">
    <property type="component" value="Unassembled WGS sequence"/>
</dbReference>
<evidence type="ECO:0000313" key="2">
    <source>
        <dbReference type="Proteomes" id="UP000003250"/>
    </source>
</evidence>
<proteinExistence type="predicted"/>
<reference evidence="1 2" key="1">
    <citation type="journal article" date="2012" name="J. Bacteriol.">
        <title>Draft Genome Sequence of Mesorhizobium alhagi CCNWXJ12-2T, a Novel Salt-Resistant Species Isolated from the Desert of Northwestern China.</title>
        <authorList>
            <person name="Zhou M."/>
            <person name="Chen W."/>
            <person name="Chen H."/>
            <person name="Wei G."/>
        </authorList>
    </citation>
    <scope>NUCLEOTIDE SEQUENCE [LARGE SCALE GENOMIC DNA]</scope>
    <source>
        <strain evidence="1 2">CCNWXJ12-2</strain>
    </source>
</reference>
<name>H0HX51_9HYPH</name>
<dbReference type="AlphaFoldDB" id="H0HX51"/>